<proteinExistence type="predicted"/>
<accession>A0A401W5X0</accession>
<organism evidence="2 3">
    <name type="scientific">Streptomyces paromomycinus</name>
    <name type="common">Streptomyces rimosus subsp. paromomycinus</name>
    <dbReference type="NCBI Taxonomy" id="92743"/>
    <lineage>
        <taxon>Bacteria</taxon>
        <taxon>Bacillati</taxon>
        <taxon>Actinomycetota</taxon>
        <taxon>Actinomycetes</taxon>
        <taxon>Kitasatosporales</taxon>
        <taxon>Streptomycetaceae</taxon>
        <taxon>Streptomyces</taxon>
    </lineage>
</organism>
<evidence type="ECO:0000259" key="1">
    <source>
        <dbReference type="Pfam" id="PF04149"/>
    </source>
</evidence>
<evidence type="ECO:0000313" key="3">
    <source>
        <dbReference type="Proteomes" id="UP000286746"/>
    </source>
</evidence>
<dbReference type="AlphaFoldDB" id="A0A401W5X0"/>
<dbReference type="InterPro" id="IPR007278">
    <property type="entry name" value="DUF397"/>
</dbReference>
<protein>
    <submittedName>
        <fullName evidence="2">Toxin</fullName>
    </submittedName>
</protein>
<keyword evidence="3" id="KW-1185">Reference proteome</keyword>
<reference evidence="2 3" key="1">
    <citation type="submission" date="2018-11" db="EMBL/GenBank/DDBJ databases">
        <title>Whole genome sequence of Streptomyces paromomycinus NBRC 15454(T).</title>
        <authorList>
            <person name="Komaki H."/>
            <person name="Tamura T."/>
        </authorList>
    </citation>
    <scope>NUCLEOTIDE SEQUENCE [LARGE SCALE GENOMIC DNA]</scope>
    <source>
        <strain evidence="2 3">NBRC 15454</strain>
    </source>
</reference>
<dbReference type="Proteomes" id="UP000286746">
    <property type="component" value="Unassembled WGS sequence"/>
</dbReference>
<name>A0A401W5X0_STREY</name>
<sequence>MNMASPPTWLKSSYSNGSGGNCIETFSIPEDDITLVRDSKRLEGPILTFRTEAWCLFLDEVRGSGWA</sequence>
<feature type="domain" description="DUF397" evidence="1">
    <location>
        <begin position="8"/>
        <end position="62"/>
    </location>
</feature>
<dbReference type="RefSeq" id="WP_125055514.1">
    <property type="nucleotide sequence ID" value="NZ_BHZD01000001.1"/>
</dbReference>
<evidence type="ECO:0000313" key="2">
    <source>
        <dbReference type="EMBL" id="GCD44740.1"/>
    </source>
</evidence>
<dbReference type="EMBL" id="BHZD01000001">
    <property type="protein sequence ID" value="GCD44740.1"/>
    <property type="molecule type" value="Genomic_DNA"/>
</dbReference>
<gene>
    <name evidence="2" type="ORF">GKJPGBOP_04450</name>
</gene>
<comment type="caution">
    <text evidence="2">The sequence shown here is derived from an EMBL/GenBank/DDBJ whole genome shotgun (WGS) entry which is preliminary data.</text>
</comment>
<dbReference type="Pfam" id="PF04149">
    <property type="entry name" value="DUF397"/>
    <property type="match status" value="1"/>
</dbReference>